<organism evidence="1 2">
    <name type="scientific">Novipirellula aureliae</name>
    <dbReference type="NCBI Taxonomy" id="2527966"/>
    <lineage>
        <taxon>Bacteria</taxon>
        <taxon>Pseudomonadati</taxon>
        <taxon>Planctomycetota</taxon>
        <taxon>Planctomycetia</taxon>
        <taxon>Pirellulales</taxon>
        <taxon>Pirellulaceae</taxon>
        <taxon>Novipirellula</taxon>
    </lineage>
</organism>
<dbReference type="Proteomes" id="UP000315471">
    <property type="component" value="Unassembled WGS sequence"/>
</dbReference>
<dbReference type="EMBL" id="SJPY01000001">
    <property type="protein sequence ID" value="TWU45996.1"/>
    <property type="molecule type" value="Genomic_DNA"/>
</dbReference>
<keyword evidence="2" id="KW-1185">Reference proteome</keyword>
<sequence>MMAFRHTPTIKRQTWVTKKQTITPMTRGRRVAIAVHFQPFHWTHRSRLPRNALAAHQTVVHGTCFTRLIGSLDHRSPISKQGQPQSR</sequence>
<proteinExistence type="predicted"/>
<protein>
    <submittedName>
        <fullName evidence="1">Uncharacterized protein</fullName>
    </submittedName>
</protein>
<reference evidence="1 2" key="1">
    <citation type="submission" date="2019-02" db="EMBL/GenBank/DDBJ databases">
        <title>Deep-cultivation of Planctomycetes and their phenomic and genomic characterization uncovers novel biology.</title>
        <authorList>
            <person name="Wiegand S."/>
            <person name="Jogler M."/>
            <person name="Boedeker C."/>
            <person name="Pinto D."/>
            <person name="Vollmers J."/>
            <person name="Rivas-Marin E."/>
            <person name="Kohn T."/>
            <person name="Peeters S.H."/>
            <person name="Heuer A."/>
            <person name="Rast P."/>
            <person name="Oberbeckmann S."/>
            <person name="Bunk B."/>
            <person name="Jeske O."/>
            <person name="Meyerdierks A."/>
            <person name="Storesund J.E."/>
            <person name="Kallscheuer N."/>
            <person name="Luecker S."/>
            <person name="Lage O.M."/>
            <person name="Pohl T."/>
            <person name="Merkel B.J."/>
            <person name="Hornburger P."/>
            <person name="Mueller R.-W."/>
            <person name="Bruemmer F."/>
            <person name="Labrenz M."/>
            <person name="Spormann A.M."/>
            <person name="Op Den Camp H."/>
            <person name="Overmann J."/>
            <person name="Amann R."/>
            <person name="Jetten M.S.M."/>
            <person name="Mascher T."/>
            <person name="Medema M.H."/>
            <person name="Devos D.P."/>
            <person name="Kaster A.-K."/>
            <person name="Ovreas L."/>
            <person name="Rohde M."/>
            <person name="Galperin M.Y."/>
            <person name="Jogler C."/>
        </authorList>
    </citation>
    <scope>NUCLEOTIDE SEQUENCE [LARGE SCALE GENOMIC DNA]</scope>
    <source>
        <strain evidence="1 2">Q31b</strain>
    </source>
</reference>
<gene>
    <name evidence="1" type="ORF">Q31b_11730</name>
</gene>
<name>A0A5C6EEL9_9BACT</name>
<accession>A0A5C6EEL9</accession>
<evidence type="ECO:0000313" key="1">
    <source>
        <dbReference type="EMBL" id="TWU45996.1"/>
    </source>
</evidence>
<evidence type="ECO:0000313" key="2">
    <source>
        <dbReference type="Proteomes" id="UP000315471"/>
    </source>
</evidence>
<comment type="caution">
    <text evidence="1">The sequence shown here is derived from an EMBL/GenBank/DDBJ whole genome shotgun (WGS) entry which is preliminary data.</text>
</comment>
<dbReference type="AlphaFoldDB" id="A0A5C6EEL9"/>